<protein>
    <submittedName>
        <fullName evidence="1">Putative secreted protein</fullName>
    </submittedName>
</protein>
<dbReference type="AlphaFoldDB" id="A0A2M4D4L1"/>
<organism evidence="1">
    <name type="scientific">Anopheles darlingi</name>
    <name type="common">Mosquito</name>
    <dbReference type="NCBI Taxonomy" id="43151"/>
    <lineage>
        <taxon>Eukaryota</taxon>
        <taxon>Metazoa</taxon>
        <taxon>Ecdysozoa</taxon>
        <taxon>Arthropoda</taxon>
        <taxon>Hexapoda</taxon>
        <taxon>Insecta</taxon>
        <taxon>Pterygota</taxon>
        <taxon>Neoptera</taxon>
        <taxon>Endopterygota</taxon>
        <taxon>Diptera</taxon>
        <taxon>Nematocera</taxon>
        <taxon>Culicoidea</taxon>
        <taxon>Culicidae</taxon>
        <taxon>Anophelinae</taxon>
        <taxon>Anopheles</taxon>
    </lineage>
</organism>
<sequence>MMMMMMGGYRGIRTTPALLMSCPLFANGILSTNTHSLINDAERFITSRVCHGDDGGTSVQYGINKRTEAIKQFAETTAARALAPRRL</sequence>
<name>A0A2M4D4L1_ANODA</name>
<evidence type="ECO:0000313" key="1">
    <source>
        <dbReference type="EMBL" id="MBW72497.1"/>
    </source>
</evidence>
<proteinExistence type="predicted"/>
<dbReference type="EMBL" id="GGFL01008319">
    <property type="protein sequence ID" value="MBW72497.1"/>
    <property type="molecule type" value="Transcribed_RNA"/>
</dbReference>
<reference evidence="1" key="1">
    <citation type="submission" date="2018-01" db="EMBL/GenBank/DDBJ databases">
        <title>An insight into the sialome of Amazonian anophelines.</title>
        <authorList>
            <person name="Ribeiro J.M."/>
            <person name="Scarpassa V."/>
            <person name="Calvo E."/>
        </authorList>
    </citation>
    <scope>NUCLEOTIDE SEQUENCE</scope>
</reference>
<accession>A0A2M4D4L1</accession>